<dbReference type="Gene3D" id="3.90.550.10">
    <property type="entry name" value="Spore Coat Polysaccharide Biosynthesis Protein SpsA, Chain A"/>
    <property type="match status" value="1"/>
</dbReference>
<dbReference type="PANTHER" id="PTHR22916:SF67">
    <property type="entry name" value="COLANIC ACID BIOSYNTHESIS GLYCOSYL TRANSFERASE WCAE-RELATED"/>
    <property type="match status" value="1"/>
</dbReference>
<dbReference type="PANTHER" id="PTHR22916">
    <property type="entry name" value="GLYCOSYLTRANSFERASE"/>
    <property type="match status" value="1"/>
</dbReference>
<dbReference type="Proteomes" id="UP000230137">
    <property type="component" value="Unassembled WGS sequence"/>
</dbReference>
<feature type="domain" description="Glycosyltransferase 2-like" evidence="1">
    <location>
        <begin position="2"/>
        <end position="106"/>
    </location>
</feature>
<dbReference type="EMBL" id="PFQF01000031">
    <property type="protein sequence ID" value="PJA20315.1"/>
    <property type="molecule type" value="Genomic_DNA"/>
</dbReference>
<reference evidence="3" key="1">
    <citation type="submission" date="2017-09" db="EMBL/GenBank/DDBJ databases">
        <title>Depth-based differentiation of microbial function through sediment-hosted aquifers and enrichment of novel symbionts in the deep terrestrial subsurface.</title>
        <authorList>
            <person name="Probst A.J."/>
            <person name="Ladd B."/>
            <person name="Jarett J.K."/>
            <person name="Geller-Mcgrath D.E."/>
            <person name="Sieber C.M.K."/>
            <person name="Emerson J.B."/>
            <person name="Anantharaman K."/>
            <person name="Thomas B.C."/>
            <person name="Malmstrom R."/>
            <person name="Stieglmeier M."/>
            <person name="Klingl A."/>
            <person name="Woyke T."/>
            <person name="Ryan C.M."/>
            <person name="Banfield J.F."/>
        </authorList>
    </citation>
    <scope>NUCLEOTIDE SEQUENCE [LARGE SCALE GENOMIC DNA]</scope>
</reference>
<accession>A0A2M7W3X4</accession>
<name>A0A2M7W3X4_9BACT</name>
<sequence length="218" mass="25906">MIIDGGSIDGTIELLKSLKLDKLKIYTKKDYGIYDAMNKGIELAKGEIIVILNSDDIFADKNVLSLINKTFAQNKIDFFYSQLEMYDIKFEKIIRSWKTRRYSLNDLKIGYHPPHPTLFVKRQVYQQIGKFRIDMSLASDYEFVLRLFFSKKYQYLNVSKVLVKMRYGGVSTRNLMSHIVSNYESYKAWQLNNLKIDLFIMVRKPLLKIRQFKIFKWY</sequence>
<evidence type="ECO:0000313" key="2">
    <source>
        <dbReference type="EMBL" id="PJA20315.1"/>
    </source>
</evidence>
<dbReference type="SUPFAM" id="SSF53448">
    <property type="entry name" value="Nucleotide-diphospho-sugar transferases"/>
    <property type="match status" value="1"/>
</dbReference>
<protein>
    <submittedName>
        <fullName evidence="2">Glycosyl transferase</fullName>
    </submittedName>
</protein>
<keyword evidence="2" id="KW-0808">Transferase</keyword>
<gene>
    <name evidence="2" type="ORF">COX60_02205</name>
</gene>
<dbReference type="GO" id="GO:0016740">
    <property type="term" value="F:transferase activity"/>
    <property type="evidence" value="ECO:0007669"/>
    <property type="project" value="UniProtKB-KW"/>
</dbReference>
<comment type="caution">
    <text evidence="2">The sequence shown here is derived from an EMBL/GenBank/DDBJ whole genome shotgun (WGS) entry which is preliminary data.</text>
</comment>
<dbReference type="AlphaFoldDB" id="A0A2M7W3X4"/>
<dbReference type="Pfam" id="PF00535">
    <property type="entry name" value="Glycos_transf_2"/>
    <property type="match status" value="1"/>
</dbReference>
<evidence type="ECO:0000313" key="3">
    <source>
        <dbReference type="Proteomes" id="UP000230137"/>
    </source>
</evidence>
<dbReference type="InterPro" id="IPR001173">
    <property type="entry name" value="Glyco_trans_2-like"/>
</dbReference>
<proteinExistence type="predicted"/>
<dbReference type="InterPro" id="IPR029044">
    <property type="entry name" value="Nucleotide-diphossugar_trans"/>
</dbReference>
<evidence type="ECO:0000259" key="1">
    <source>
        <dbReference type="Pfam" id="PF00535"/>
    </source>
</evidence>
<organism evidence="2 3">
    <name type="scientific">Candidatus Berkelbacteria bacterium CG_4_10_14_0_2_um_filter_35_9_33_12</name>
    <dbReference type="NCBI Taxonomy" id="1974499"/>
    <lineage>
        <taxon>Bacteria</taxon>
        <taxon>Candidatus Berkelbacteria</taxon>
    </lineage>
</organism>